<evidence type="ECO:0000256" key="2">
    <source>
        <dbReference type="SAM" id="Phobius"/>
    </source>
</evidence>
<evidence type="ECO:0008006" key="5">
    <source>
        <dbReference type="Google" id="ProtNLM"/>
    </source>
</evidence>
<dbReference type="EMBL" id="CAWUON010000049">
    <property type="protein sequence ID" value="CAK7269537.1"/>
    <property type="molecule type" value="Genomic_DNA"/>
</dbReference>
<gene>
    <name evidence="3" type="ORF">SEPCBS119000_003618</name>
</gene>
<feature type="compositionally biased region" description="Acidic residues" evidence="1">
    <location>
        <begin position="52"/>
        <end position="65"/>
    </location>
</feature>
<evidence type="ECO:0000256" key="1">
    <source>
        <dbReference type="SAM" id="MobiDB-lite"/>
    </source>
</evidence>
<feature type="transmembrane region" description="Helical" evidence="2">
    <location>
        <begin position="321"/>
        <end position="342"/>
    </location>
</feature>
<feature type="compositionally biased region" description="Polar residues" evidence="1">
    <location>
        <begin position="32"/>
        <end position="45"/>
    </location>
</feature>
<keyword evidence="2" id="KW-0812">Transmembrane</keyword>
<reference evidence="3 4" key="1">
    <citation type="submission" date="2024-01" db="EMBL/GenBank/DDBJ databases">
        <authorList>
            <person name="Allen C."/>
            <person name="Tagirdzhanova G."/>
        </authorList>
    </citation>
    <scope>NUCLEOTIDE SEQUENCE [LARGE SCALE GENOMIC DNA]</scope>
    <source>
        <strain evidence="3 4">CBS 119000</strain>
    </source>
</reference>
<organism evidence="3 4">
    <name type="scientific">Sporothrix epigloea</name>
    <dbReference type="NCBI Taxonomy" id="1892477"/>
    <lineage>
        <taxon>Eukaryota</taxon>
        <taxon>Fungi</taxon>
        <taxon>Dikarya</taxon>
        <taxon>Ascomycota</taxon>
        <taxon>Pezizomycotina</taxon>
        <taxon>Sordariomycetes</taxon>
        <taxon>Sordariomycetidae</taxon>
        <taxon>Ophiostomatales</taxon>
        <taxon>Ophiostomataceae</taxon>
        <taxon>Sporothrix</taxon>
    </lineage>
</organism>
<name>A0ABP0DRB7_9PEZI</name>
<evidence type="ECO:0000313" key="4">
    <source>
        <dbReference type="Proteomes" id="UP001642502"/>
    </source>
</evidence>
<dbReference type="Proteomes" id="UP001642502">
    <property type="component" value="Unassembled WGS sequence"/>
</dbReference>
<sequence length="444" mass="50346">MSKPNSKHDGSSPLLQPNTDAVSLHSMHSDGGSDQNGSANSSSNRHAAFPDVGDDAPELSLDNDDLPPLYSEVVNEGRQPEIAAPSQGQNQSQNVNVHAAPGASHFRYPATAAGVPYEWRYQVAKPAVGNSVDDNVQQLLQIVNGWAQIPPRSYVQLRGTHSQTVKEDGKKETREVVDFDVKVELTPYLYSDARTYQSWRTLRTSDNHEMTRRGTVFRCQAPEIGGSPRLSDEEQLPANGADKPSLEDWCRRYCQDTSKLRTFQLERRMVGFDCKRVRAMMETLVGRTNYRGQLQVSFPVYEFAHVYYSDHCINHWRLTHWIKVLCALTFMFIFTWPFLFFATKRYEVVTVDWPFARITADGRKQYVSLSEEQWYNMWARAITSAVLCRRQATLGQEDLRRAEAAEPTFEPTGNMTVDGALEYMRASIHAMNQVNQQMGWGGDC</sequence>
<keyword evidence="4" id="KW-1185">Reference proteome</keyword>
<protein>
    <recommendedName>
        <fullName evidence="5">ABC transporter</fullName>
    </recommendedName>
</protein>
<evidence type="ECO:0000313" key="3">
    <source>
        <dbReference type="EMBL" id="CAK7269537.1"/>
    </source>
</evidence>
<proteinExistence type="predicted"/>
<feature type="region of interest" description="Disordered" evidence="1">
    <location>
        <begin position="1"/>
        <end position="71"/>
    </location>
</feature>
<feature type="compositionally biased region" description="Basic and acidic residues" evidence="1">
    <location>
        <begin position="1"/>
        <end position="10"/>
    </location>
</feature>
<keyword evidence="2" id="KW-0472">Membrane</keyword>
<keyword evidence="2" id="KW-1133">Transmembrane helix</keyword>
<comment type="caution">
    <text evidence="3">The sequence shown here is derived from an EMBL/GenBank/DDBJ whole genome shotgun (WGS) entry which is preliminary data.</text>
</comment>
<accession>A0ABP0DRB7</accession>
<dbReference type="PANTHER" id="PTHR37848">
    <property type="entry name" value="EXPRESSED PROTEIN"/>
    <property type="match status" value="1"/>
</dbReference>
<dbReference type="PANTHER" id="PTHR37848:SF1">
    <property type="entry name" value="SUN DOMAIN-CONTAINING PROTEIN"/>
    <property type="match status" value="1"/>
</dbReference>